<dbReference type="Gene3D" id="1.10.150.50">
    <property type="entry name" value="Transcription Factor, Ets-1"/>
    <property type="match status" value="1"/>
</dbReference>
<dbReference type="PROSITE" id="PS50222">
    <property type="entry name" value="EF_HAND_2"/>
    <property type="match status" value="1"/>
</dbReference>
<feature type="compositionally biased region" description="Basic and acidic residues" evidence="2">
    <location>
        <begin position="292"/>
        <end position="304"/>
    </location>
</feature>
<dbReference type="GO" id="GO:0005886">
    <property type="term" value="C:plasma membrane"/>
    <property type="evidence" value="ECO:0007669"/>
    <property type="project" value="TreeGrafter"/>
</dbReference>
<feature type="region of interest" description="Disordered" evidence="2">
    <location>
        <begin position="379"/>
        <end position="419"/>
    </location>
</feature>
<dbReference type="OMA" id="PESKCYC"/>
<dbReference type="InterPro" id="IPR001660">
    <property type="entry name" value="SAM"/>
</dbReference>
<dbReference type="InterPro" id="IPR002048">
    <property type="entry name" value="EF_hand_dom"/>
</dbReference>
<dbReference type="FunFam" id="1.10.150.50:FF:000074">
    <property type="entry name" value="Stromal interaction molecule"/>
    <property type="match status" value="1"/>
</dbReference>
<feature type="region of interest" description="Disordered" evidence="2">
    <location>
        <begin position="577"/>
        <end position="596"/>
    </location>
</feature>
<keyword evidence="8" id="KW-1185">Reference proteome</keyword>
<dbReference type="InterPro" id="IPR037608">
    <property type="entry name" value="STIM1/2"/>
</dbReference>
<evidence type="ECO:0000313" key="8">
    <source>
        <dbReference type="Proteomes" id="UP000001876"/>
    </source>
</evidence>
<dbReference type="GO" id="GO:0006874">
    <property type="term" value="P:intracellular calcium ion homeostasis"/>
    <property type="evidence" value="ECO:0007669"/>
    <property type="project" value="TreeGrafter"/>
</dbReference>
<dbReference type="SUPFAM" id="SSF49265">
    <property type="entry name" value="Fibronectin type III"/>
    <property type="match status" value="1"/>
</dbReference>
<dbReference type="InterPro" id="IPR013783">
    <property type="entry name" value="Ig-like_fold"/>
</dbReference>
<evidence type="ECO:0000256" key="1">
    <source>
        <dbReference type="ARBA" id="ARBA00022837"/>
    </source>
</evidence>
<organism evidence="8">
    <name type="scientific">Micromonas pusilla (strain CCMP1545)</name>
    <name type="common">Picoplanktonic green alga</name>
    <dbReference type="NCBI Taxonomy" id="564608"/>
    <lineage>
        <taxon>Eukaryota</taxon>
        <taxon>Viridiplantae</taxon>
        <taxon>Chlorophyta</taxon>
        <taxon>Mamiellophyceae</taxon>
        <taxon>Mamiellales</taxon>
        <taxon>Mamiellaceae</taxon>
        <taxon>Micromonas</taxon>
    </lineage>
</organism>
<evidence type="ECO:0000259" key="4">
    <source>
        <dbReference type="PROSITE" id="PS50105"/>
    </source>
</evidence>
<dbReference type="GO" id="GO:0005509">
    <property type="term" value="F:calcium ion binding"/>
    <property type="evidence" value="ECO:0007669"/>
    <property type="project" value="InterPro"/>
</dbReference>
<dbReference type="PANTHER" id="PTHR15136">
    <property type="entry name" value="STROMAL INTERACTION MOLECULE HOMOLOG"/>
    <property type="match status" value="1"/>
</dbReference>
<dbReference type="RefSeq" id="XP_003058813.1">
    <property type="nucleotide sequence ID" value="XM_003058767.1"/>
</dbReference>
<dbReference type="eggNOG" id="ENOG502RZA2">
    <property type="taxonomic scope" value="Eukaryota"/>
</dbReference>
<dbReference type="AlphaFoldDB" id="C1MT69"/>
<dbReference type="PROSITE" id="PS00018">
    <property type="entry name" value="EF_HAND_1"/>
    <property type="match status" value="1"/>
</dbReference>
<sequence>MRTSTTNSSTRLLLLLLLAVLAARVVAAAPARDDPRAATAAHRRSFRSFFRALDKDDDGQIERAELTDAIRGVGGDDFDTEREIRDAVRATTKKIDGADRGDGISEDELVDHLTNPSNALLVPHNVERWVRHGLSFPRYADAFRDNAVTALDFPALIADDAKALREDLGISSALHRGQFVRALKRQILGLGAVPSEPRDLKTSAVNASAVAIRWRPPARLGTPPTHLYVVKVQAGNDPNWHTDGIVAADETHYVFSSAKIAAAHRFEVIAWGAHGASEKRVVSKPAFVRPAAHHESSAKRREDASESGGAGAKAGRLGDDDVLEAAGGAYASIASTFLVIGLASRFLLSGAAFVGGPGTMRAAVWRGMCFVLNIKGRRGGGGNGERVEGEGGERTNAAAPSSPPPAANGGRPPPSSRRPEFLDEALKAAVAAGVAPQMSRGNSLASLNSRDSDGGGGGGGGSTRREDVVESPGSRAATATPSSPPVPESEPKKKGRCCAVGCDARWDRWSVMGDIKMKMKKHFCGLCQRAYCQTHTAVSPHGGRGRCDPESKCYCVTCHAGLDDATKAALEMTNKLSRGAGKGGKQSKWRKLKDVSVAPLTPSSSAGNLDARLEC</sequence>
<keyword evidence="1" id="KW-0106">Calcium</keyword>
<dbReference type="Gene3D" id="1.10.238.10">
    <property type="entry name" value="EF-hand"/>
    <property type="match status" value="1"/>
</dbReference>
<feature type="domain" description="Fibronectin type-III" evidence="6">
    <location>
        <begin position="196"/>
        <end position="291"/>
    </location>
</feature>
<feature type="domain" description="EF-hand" evidence="5">
    <location>
        <begin position="41"/>
        <end position="76"/>
    </location>
</feature>
<feature type="compositionally biased region" description="Polar residues" evidence="2">
    <location>
        <begin position="439"/>
        <end position="449"/>
    </location>
</feature>
<accession>C1MT69</accession>
<evidence type="ECO:0000259" key="5">
    <source>
        <dbReference type="PROSITE" id="PS50222"/>
    </source>
</evidence>
<feature type="region of interest" description="Disordered" evidence="2">
    <location>
        <begin position="432"/>
        <end position="495"/>
    </location>
</feature>
<dbReference type="GO" id="GO:0002115">
    <property type="term" value="P:store-operated calcium entry"/>
    <property type="evidence" value="ECO:0007669"/>
    <property type="project" value="TreeGrafter"/>
</dbReference>
<protein>
    <submittedName>
        <fullName evidence="7">Predicted protein</fullName>
    </submittedName>
</protein>
<dbReference type="CDD" id="cd00063">
    <property type="entry name" value="FN3"/>
    <property type="match status" value="1"/>
</dbReference>
<name>C1MT69_MICPC</name>
<dbReference type="CDD" id="cd00051">
    <property type="entry name" value="EFh"/>
    <property type="match status" value="1"/>
</dbReference>
<feature type="signal peptide" evidence="3">
    <location>
        <begin position="1"/>
        <end position="28"/>
    </location>
</feature>
<dbReference type="InterPro" id="IPR011992">
    <property type="entry name" value="EF-hand-dom_pair"/>
</dbReference>
<feature type="chain" id="PRO_5002910470" evidence="3">
    <location>
        <begin position="29"/>
        <end position="615"/>
    </location>
</feature>
<keyword evidence="3" id="KW-0732">Signal</keyword>
<dbReference type="InterPro" id="IPR018247">
    <property type="entry name" value="EF_Hand_1_Ca_BS"/>
</dbReference>
<dbReference type="GO" id="GO:0005783">
    <property type="term" value="C:endoplasmic reticulum"/>
    <property type="evidence" value="ECO:0007669"/>
    <property type="project" value="TreeGrafter"/>
</dbReference>
<dbReference type="InterPro" id="IPR036116">
    <property type="entry name" value="FN3_sf"/>
</dbReference>
<dbReference type="KEGG" id="mpp:MICPUCDRAFT_57957"/>
<gene>
    <name evidence="7" type="ORF">MICPUCDRAFT_57957</name>
</gene>
<dbReference type="Gene3D" id="2.60.40.10">
    <property type="entry name" value="Immunoglobulins"/>
    <property type="match status" value="1"/>
</dbReference>
<dbReference type="PANTHER" id="PTHR15136:SF13">
    <property type="entry name" value="SAM DOMAIN-CONTAINING PROTEIN"/>
    <property type="match status" value="1"/>
</dbReference>
<dbReference type="InterPro" id="IPR013761">
    <property type="entry name" value="SAM/pointed_sf"/>
</dbReference>
<proteinExistence type="predicted"/>
<dbReference type="Pfam" id="PF07647">
    <property type="entry name" value="SAM_2"/>
    <property type="match status" value="1"/>
</dbReference>
<evidence type="ECO:0000256" key="3">
    <source>
        <dbReference type="SAM" id="SignalP"/>
    </source>
</evidence>
<dbReference type="SUPFAM" id="SSF47473">
    <property type="entry name" value="EF-hand"/>
    <property type="match status" value="1"/>
</dbReference>
<feature type="compositionally biased region" description="Low complexity" evidence="2">
    <location>
        <begin position="471"/>
        <end position="481"/>
    </location>
</feature>
<evidence type="ECO:0000256" key="2">
    <source>
        <dbReference type="SAM" id="MobiDB-lite"/>
    </source>
</evidence>
<dbReference type="InterPro" id="IPR003961">
    <property type="entry name" value="FN3_dom"/>
</dbReference>
<reference evidence="7 8" key="1">
    <citation type="journal article" date="2009" name="Science">
        <title>Green evolution and dynamic adaptations revealed by genomes of the marine picoeukaryotes Micromonas.</title>
        <authorList>
            <person name="Worden A.Z."/>
            <person name="Lee J.H."/>
            <person name="Mock T."/>
            <person name="Rouze P."/>
            <person name="Simmons M.P."/>
            <person name="Aerts A.L."/>
            <person name="Allen A.E."/>
            <person name="Cuvelier M.L."/>
            <person name="Derelle E."/>
            <person name="Everett M.V."/>
            <person name="Foulon E."/>
            <person name="Grimwood J."/>
            <person name="Gundlach H."/>
            <person name="Henrissat B."/>
            <person name="Napoli C."/>
            <person name="McDonald S.M."/>
            <person name="Parker M.S."/>
            <person name="Rombauts S."/>
            <person name="Salamov A."/>
            <person name="Von Dassow P."/>
            <person name="Badger J.H."/>
            <person name="Coutinho P.M."/>
            <person name="Demir E."/>
            <person name="Dubchak I."/>
            <person name="Gentemann C."/>
            <person name="Eikrem W."/>
            <person name="Gready J.E."/>
            <person name="John U."/>
            <person name="Lanier W."/>
            <person name="Lindquist E.A."/>
            <person name="Lucas S."/>
            <person name="Mayer K.F."/>
            <person name="Moreau H."/>
            <person name="Not F."/>
            <person name="Otillar R."/>
            <person name="Panaud O."/>
            <person name="Pangilinan J."/>
            <person name="Paulsen I."/>
            <person name="Piegu B."/>
            <person name="Poliakov A."/>
            <person name="Robbens S."/>
            <person name="Schmutz J."/>
            <person name="Toulza E."/>
            <person name="Wyss T."/>
            <person name="Zelensky A."/>
            <person name="Zhou K."/>
            <person name="Armbrust E.V."/>
            <person name="Bhattacharya D."/>
            <person name="Goodenough U.W."/>
            <person name="Van de Peer Y."/>
            <person name="Grigoriev I.V."/>
        </authorList>
    </citation>
    <scope>NUCLEOTIDE SEQUENCE [LARGE SCALE GENOMIC DNA]</scope>
    <source>
        <strain evidence="7 8">CCMP1545</strain>
    </source>
</reference>
<feature type="region of interest" description="Disordered" evidence="2">
    <location>
        <begin position="288"/>
        <end position="317"/>
    </location>
</feature>
<dbReference type="PROSITE" id="PS50853">
    <property type="entry name" value="FN3"/>
    <property type="match status" value="1"/>
</dbReference>
<dbReference type="EMBL" id="GG663739">
    <property type="protein sequence ID" value="EEH57268.1"/>
    <property type="molecule type" value="Genomic_DNA"/>
</dbReference>
<dbReference type="SMART" id="SM00060">
    <property type="entry name" value="FN3"/>
    <property type="match status" value="1"/>
</dbReference>
<dbReference type="Proteomes" id="UP000001876">
    <property type="component" value="Unassembled WGS sequence"/>
</dbReference>
<dbReference type="PROSITE" id="PS50105">
    <property type="entry name" value="SAM_DOMAIN"/>
    <property type="match status" value="1"/>
</dbReference>
<dbReference type="CDD" id="cd09487">
    <property type="entry name" value="SAM_superfamily"/>
    <property type="match status" value="1"/>
</dbReference>
<feature type="domain" description="SAM" evidence="4">
    <location>
        <begin position="121"/>
        <end position="184"/>
    </location>
</feature>
<dbReference type="STRING" id="564608.C1MT69"/>
<feature type="compositionally biased region" description="Pro residues" evidence="2">
    <location>
        <begin position="401"/>
        <end position="416"/>
    </location>
</feature>
<dbReference type="GO" id="GO:0005246">
    <property type="term" value="F:calcium channel regulator activity"/>
    <property type="evidence" value="ECO:0007669"/>
    <property type="project" value="InterPro"/>
</dbReference>
<dbReference type="OrthoDB" id="498829at2759"/>
<evidence type="ECO:0000313" key="7">
    <source>
        <dbReference type="EMBL" id="EEH57268.1"/>
    </source>
</evidence>
<dbReference type="GeneID" id="9683874"/>
<evidence type="ECO:0000259" key="6">
    <source>
        <dbReference type="PROSITE" id="PS50853"/>
    </source>
</evidence>